<dbReference type="AlphaFoldDB" id="A0A5B0RG51"/>
<accession>A0A5B0RG51</accession>
<protein>
    <submittedName>
        <fullName evidence="1">Uncharacterized protein</fullName>
    </submittedName>
</protein>
<name>A0A5B0RG51_PUCGR</name>
<dbReference type="Proteomes" id="UP000325313">
    <property type="component" value="Unassembled WGS sequence"/>
</dbReference>
<evidence type="ECO:0000313" key="1">
    <source>
        <dbReference type="EMBL" id="KAA1123694.1"/>
    </source>
</evidence>
<organism evidence="1 2">
    <name type="scientific">Puccinia graminis f. sp. tritici</name>
    <dbReference type="NCBI Taxonomy" id="56615"/>
    <lineage>
        <taxon>Eukaryota</taxon>
        <taxon>Fungi</taxon>
        <taxon>Dikarya</taxon>
        <taxon>Basidiomycota</taxon>
        <taxon>Pucciniomycotina</taxon>
        <taxon>Pucciniomycetes</taxon>
        <taxon>Pucciniales</taxon>
        <taxon>Pucciniaceae</taxon>
        <taxon>Puccinia</taxon>
    </lineage>
</organism>
<comment type="caution">
    <text evidence="1">The sequence shown here is derived from an EMBL/GenBank/DDBJ whole genome shotgun (WGS) entry which is preliminary data.</text>
</comment>
<gene>
    <name evidence="1" type="ORF">PGTUg99_027800</name>
</gene>
<proteinExistence type="predicted"/>
<dbReference type="EMBL" id="VDEP01000207">
    <property type="protein sequence ID" value="KAA1123694.1"/>
    <property type="molecule type" value="Genomic_DNA"/>
</dbReference>
<sequence>MATSLAQSHQCRCLIESDKLCESTKTKLCLALHNLGVITPDFRMSESRCGHHRYQHSTKSLKTARQKILPSPGAVCRLAKSARGHPLALMKNARSVFRAVLPGYLYSADWMTHPAPASSQPSGHQFYFLFSPP</sequence>
<reference evidence="1 2" key="1">
    <citation type="submission" date="2019-05" db="EMBL/GenBank/DDBJ databases">
        <title>Emergence of the Ug99 lineage of the wheat stem rust pathogen through somatic hybridization.</title>
        <authorList>
            <person name="Li F."/>
            <person name="Upadhyaya N.M."/>
            <person name="Sperschneider J."/>
            <person name="Matny O."/>
            <person name="Nguyen-Phuc H."/>
            <person name="Mago R."/>
            <person name="Raley C."/>
            <person name="Miller M.E."/>
            <person name="Silverstein K.A.T."/>
            <person name="Henningsen E."/>
            <person name="Hirsch C.D."/>
            <person name="Visser B."/>
            <person name="Pretorius Z.A."/>
            <person name="Steffenson B.J."/>
            <person name="Schwessinger B."/>
            <person name="Dodds P.N."/>
            <person name="Figueroa M."/>
        </authorList>
    </citation>
    <scope>NUCLEOTIDE SEQUENCE [LARGE SCALE GENOMIC DNA]</scope>
    <source>
        <strain evidence="1 2">Ug99</strain>
    </source>
</reference>
<evidence type="ECO:0000313" key="2">
    <source>
        <dbReference type="Proteomes" id="UP000325313"/>
    </source>
</evidence>